<dbReference type="InterPro" id="IPR032816">
    <property type="entry name" value="VTT_dom"/>
</dbReference>
<gene>
    <name evidence="8" type="ORF">EV699_12213</name>
</gene>
<protein>
    <recommendedName>
        <fullName evidence="6">TVP38/TMEM64 family membrane protein</fullName>
    </recommendedName>
</protein>
<feature type="transmembrane region" description="Helical" evidence="6">
    <location>
        <begin position="133"/>
        <end position="158"/>
    </location>
</feature>
<feature type="transmembrane region" description="Helical" evidence="6">
    <location>
        <begin position="165"/>
        <end position="183"/>
    </location>
</feature>
<name>A0A4R2LHQ0_9GAMM</name>
<dbReference type="OrthoDB" id="9800167at2"/>
<dbReference type="GO" id="GO:0005886">
    <property type="term" value="C:plasma membrane"/>
    <property type="evidence" value="ECO:0007669"/>
    <property type="project" value="UniProtKB-SubCell"/>
</dbReference>
<evidence type="ECO:0000313" key="8">
    <source>
        <dbReference type="EMBL" id="TCO78845.1"/>
    </source>
</evidence>
<feature type="transmembrane region" description="Helical" evidence="6">
    <location>
        <begin position="80"/>
        <end position="106"/>
    </location>
</feature>
<organism evidence="8 9">
    <name type="scientific">Plasticicumulans lactativorans</name>
    <dbReference type="NCBI Taxonomy" id="1133106"/>
    <lineage>
        <taxon>Bacteria</taxon>
        <taxon>Pseudomonadati</taxon>
        <taxon>Pseudomonadota</taxon>
        <taxon>Gammaproteobacteria</taxon>
        <taxon>Candidatus Competibacteraceae</taxon>
        <taxon>Plasticicumulans</taxon>
    </lineage>
</organism>
<sequence length="243" mass="26002">MSALRRWLPAALLGAGLLAFFAFDLGRYLSFEALRDNRAALVAWVAAHGWRAGLAYCALYVVVVAFSLPGGAVMTLAGGFLFGVLAGTAWTVFGATVGATAVFLAARSALGDSLRRRAVPWLARFEAGFHADAIAYLFVLRLVPLFPFFVVNLVPAFLGVRLRDYVFTTFFGILPGTFVYASAGNGLGALLAAGRRPDLALVFSPPVLLPLLGLALLALLPVFYRRWKAQRAADPRHGRGGES</sequence>
<dbReference type="Pfam" id="PF09335">
    <property type="entry name" value="VTT_dom"/>
    <property type="match status" value="1"/>
</dbReference>
<evidence type="ECO:0000256" key="2">
    <source>
        <dbReference type="ARBA" id="ARBA00022475"/>
    </source>
</evidence>
<evidence type="ECO:0000256" key="3">
    <source>
        <dbReference type="ARBA" id="ARBA00022692"/>
    </source>
</evidence>
<keyword evidence="9" id="KW-1185">Reference proteome</keyword>
<reference evidence="8 9" key="1">
    <citation type="submission" date="2019-03" db="EMBL/GenBank/DDBJ databases">
        <title>Genomic Encyclopedia of Type Strains, Phase IV (KMG-IV): sequencing the most valuable type-strain genomes for metagenomic binning, comparative biology and taxonomic classification.</title>
        <authorList>
            <person name="Goeker M."/>
        </authorList>
    </citation>
    <scope>NUCLEOTIDE SEQUENCE [LARGE SCALE GENOMIC DNA]</scope>
    <source>
        <strain evidence="8 9">DSM 25287</strain>
    </source>
</reference>
<evidence type="ECO:0000256" key="6">
    <source>
        <dbReference type="RuleBase" id="RU366058"/>
    </source>
</evidence>
<dbReference type="PANTHER" id="PTHR12677">
    <property type="entry name" value="GOLGI APPARATUS MEMBRANE PROTEIN TVP38-RELATED"/>
    <property type="match status" value="1"/>
</dbReference>
<evidence type="ECO:0000256" key="1">
    <source>
        <dbReference type="ARBA" id="ARBA00004651"/>
    </source>
</evidence>
<keyword evidence="4 6" id="KW-1133">Transmembrane helix</keyword>
<feature type="transmembrane region" description="Helical" evidence="6">
    <location>
        <begin position="50"/>
        <end position="68"/>
    </location>
</feature>
<proteinExistence type="inferred from homology"/>
<keyword evidence="2 6" id="KW-1003">Cell membrane</keyword>
<comment type="subcellular location">
    <subcellularLocation>
        <location evidence="1 6">Cell membrane</location>
        <topology evidence="1 6">Multi-pass membrane protein</topology>
    </subcellularLocation>
</comment>
<keyword evidence="5 6" id="KW-0472">Membrane</keyword>
<accession>A0A4R2LHQ0</accession>
<feature type="domain" description="VTT" evidence="7">
    <location>
        <begin position="71"/>
        <end position="185"/>
    </location>
</feature>
<comment type="caution">
    <text evidence="8">The sequence shown here is derived from an EMBL/GenBank/DDBJ whole genome shotgun (WGS) entry which is preliminary data.</text>
</comment>
<evidence type="ECO:0000313" key="9">
    <source>
        <dbReference type="Proteomes" id="UP000295765"/>
    </source>
</evidence>
<dbReference type="InterPro" id="IPR015414">
    <property type="entry name" value="TMEM64"/>
</dbReference>
<keyword evidence="3 6" id="KW-0812">Transmembrane</keyword>
<evidence type="ECO:0000256" key="5">
    <source>
        <dbReference type="ARBA" id="ARBA00023136"/>
    </source>
</evidence>
<dbReference type="RefSeq" id="WP_132545015.1">
    <property type="nucleotide sequence ID" value="NZ_SLWY01000022.1"/>
</dbReference>
<dbReference type="EMBL" id="SLWY01000022">
    <property type="protein sequence ID" value="TCO78845.1"/>
    <property type="molecule type" value="Genomic_DNA"/>
</dbReference>
<dbReference type="AlphaFoldDB" id="A0A4R2LHQ0"/>
<dbReference type="PANTHER" id="PTHR12677:SF59">
    <property type="entry name" value="GOLGI APPARATUS MEMBRANE PROTEIN TVP38-RELATED"/>
    <property type="match status" value="1"/>
</dbReference>
<feature type="transmembrane region" description="Helical" evidence="6">
    <location>
        <begin position="203"/>
        <end position="224"/>
    </location>
</feature>
<comment type="similarity">
    <text evidence="6">Belongs to the TVP38/TMEM64 family.</text>
</comment>
<dbReference type="Proteomes" id="UP000295765">
    <property type="component" value="Unassembled WGS sequence"/>
</dbReference>
<evidence type="ECO:0000256" key="4">
    <source>
        <dbReference type="ARBA" id="ARBA00022989"/>
    </source>
</evidence>
<evidence type="ECO:0000259" key="7">
    <source>
        <dbReference type="Pfam" id="PF09335"/>
    </source>
</evidence>